<protein>
    <submittedName>
        <fullName evidence="2">Gfo/Idh/MocA family oxidoreductase</fullName>
    </submittedName>
</protein>
<dbReference type="EMBL" id="CP089984">
    <property type="protein sequence ID" value="WXB17136.1"/>
    <property type="molecule type" value="Genomic_DNA"/>
</dbReference>
<dbReference type="Pfam" id="PF01408">
    <property type="entry name" value="GFO_IDH_MocA"/>
    <property type="match status" value="1"/>
</dbReference>
<dbReference type="InterPro" id="IPR036291">
    <property type="entry name" value="NAD(P)-bd_dom_sf"/>
</dbReference>
<proteinExistence type="predicted"/>
<sequence>MTILRVGFIGAGEQGINNLLPAMLQVSGARVAAICDQDASRGEIAAARAGGVPYYEDPKKMIESGKLDAVVMAAPPNVHRDIGHFAIEHGLHTFVEKPPCMTTRELLDLIAASRKHGVTTGVGLNYRFASAVQRFHEVSKNPLFGELVHLGIMHAANKPRAPMWGTNTTRAFMLAQAIHSVDLAISFGGELDKVDVSVREKGKSSIIQIDLSFESGATGSLLTGSAFPVFAYEMLAVGSGGHMMRLENFWDLTLLSEGRQGPLIGDGKRWREAWHPSPLESGYARSGYFGELQAFTDAIQQKKRFVADYEAMLPTYKVIDAVVDAASSTHTTSRAAASPEVAHV</sequence>
<feature type="domain" description="Gfo/Idh/MocA-like oxidoreductase N-terminal" evidence="1">
    <location>
        <begin position="4"/>
        <end position="123"/>
    </location>
</feature>
<evidence type="ECO:0000313" key="2">
    <source>
        <dbReference type="EMBL" id="WXB17136.1"/>
    </source>
</evidence>
<evidence type="ECO:0000313" key="3">
    <source>
        <dbReference type="Proteomes" id="UP001370348"/>
    </source>
</evidence>
<dbReference type="InterPro" id="IPR000683">
    <property type="entry name" value="Gfo/Idh/MocA-like_OxRdtase_N"/>
</dbReference>
<organism evidence="2 3">
    <name type="scientific">Pendulispora albinea</name>
    <dbReference type="NCBI Taxonomy" id="2741071"/>
    <lineage>
        <taxon>Bacteria</taxon>
        <taxon>Pseudomonadati</taxon>
        <taxon>Myxococcota</taxon>
        <taxon>Myxococcia</taxon>
        <taxon>Myxococcales</taxon>
        <taxon>Sorangiineae</taxon>
        <taxon>Pendulisporaceae</taxon>
        <taxon>Pendulispora</taxon>
    </lineage>
</organism>
<dbReference type="Gene3D" id="3.30.360.10">
    <property type="entry name" value="Dihydrodipicolinate Reductase, domain 2"/>
    <property type="match status" value="1"/>
</dbReference>
<name>A0ABZ2M1P0_9BACT</name>
<dbReference type="SUPFAM" id="SSF51735">
    <property type="entry name" value="NAD(P)-binding Rossmann-fold domains"/>
    <property type="match status" value="1"/>
</dbReference>
<dbReference type="Gene3D" id="3.40.50.720">
    <property type="entry name" value="NAD(P)-binding Rossmann-like Domain"/>
    <property type="match status" value="1"/>
</dbReference>
<keyword evidence="3" id="KW-1185">Reference proteome</keyword>
<gene>
    <name evidence="2" type="ORF">LZC94_07620</name>
</gene>
<dbReference type="InterPro" id="IPR052515">
    <property type="entry name" value="Gfo/Idh/MocA_Oxidoreductase"/>
</dbReference>
<dbReference type="Proteomes" id="UP001370348">
    <property type="component" value="Chromosome"/>
</dbReference>
<accession>A0ABZ2M1P0</accession>
<evidence type="ECO:0000259" key="1">
    <source>
        <dbReference type="Pfam" id="PF01408"/>
    </source>
</evidence>
<dbReference type="RefSeq" id="WP_394826766.1">
    <property type="nucleotide sequence ID" value="NZ_CP089984.1"/>
</dbReference>
<dbReference type="SUPFAM" id="SSF55347">
    <property type="entry name" value="Glyceraldehyde-3-phosphate dehydrogenase-like, C-terminal domain"/>
    <property type="match status" value="1"/>
</dbReference>
<dbReference type="PANTHER" id="PTHR43249">
    <property type="entry name" value="UDP-N-ACETYL-2-AMINO-2-DEOXY-D-GLUCURONATE OXIDASE"/>
    <property type="match status" value="1"/>
</dbReference>
<dbReference type="PANTHER" id="PTHR43249:SF1">
    <property type="entry name" value="D-GLUCOSIDE 3-DEHYDROGENASE"/>
    <property type="match status" value="1"/>
</dbReference>
<reference evidence="2 3" key="1">
    <citation type="submission" date="2021-12" db="EMBL/GenBank/DDBJ databases">
        <title>Discovery of the Pendulisporaceae a myxobacterial family with distinct sporulation behavior and unique specialized metabolism.</title>
        <authorList>
            <person name="Garcia R."/>
            <person name="Popoff A."/>
            <person name="Bader C.D."/>
            <person name="Loehr J."/>
            <person name="Walesch S."/>
            <person name="Walt C."/>
            <person name="Boldt J."/>
            <person name="Bunk B."/>
            <person name="Haeckl F.J.F.P.J."/>
            <person name="Gunesch A.P."/>
            <person name="Birkelbach J."/>
            <person name="Nuebel U."/>
            <person name="Pietschmann T."/>
            <person name="Bach T."/>
            <person name="Mueller R."/>
        </authorList>
    </citation>
    <scope>NUCLEOTIDE SEQUENCE [LARGE SCALE GENOMIC DNA]</scope>
    <source>
        <strain evidence="2 3">MSr11954</strain>
    </source>
</reference>